<evidence type="ECO:0000313" key="6">
    <source>
        <dbReference type="EMBL" id="MFD2421167.1"/>
    </source>
</evidence>
<sequence length="157" mass="18224">MRHSDKDLELLVYPLARIAETMRRQQRRLIDPTRQAILQQAAVRGEVRPSELASELGVHQSSISRQTRTLEDDGFVRLRADPADRRSCVITLTDPGWAEVHRLTRLGLERFDTFLADWDAEDVRLLGSLLTRLEESVAETKRRERRPAGRPWQQRES</sequence>
<dbReference type="InterPro" id="IPR000835">
    <property type="entry name" value="HTH_MarR-typ"/>
</dbReference>
<evidence type="ECO:0000256" key="1">
    <source>
        <dbReference type="ARBA" id="ARBA00023015"/>
    </source>
</evidence>
<organism evidence="6 7">
    <name type="scientific">Amycolatopsis pigmentata</name>
    <dbReference type="NCBI Taxonomy" id="450801"/>
    <lineage>
        <taxon>Bacteria</taxon>
        <taxon>Bacillati</taxon>
        <taxon>Actinomycetota</taxon>
        <taxon>Actinomycetes</taxon>
        <taxon>Pseudonocardiales</taxon>
        <taxon>Pseudonocardiaceae</taxon>
        <taxon>Amycolatopsis</taxon>
    </lineage>
</organism>
<keyword evidence="1" id="KW-0805">Transcription regulation</keyword>
<feature type="domain" description="HTH marR-type" evidence="5">
    <location>
        <begin position="1"/>
        <end position="135"/>
    </location>
</feature>
<gene>
    <name evidence="6" type="ORF">ACFSXZ_33040</name>
</gene>
<dbReference type="PROSITE" id="PS50995">
    <property type="entry name" value="HTH_MARR_2"/>
    <property type="match status" value="1"/>
</dbReference>
<dbReference type="InterPro" id="IPR036390">
    <property type="entry name" value="WH_DNA-bd_sf"/>
</dbReference>
<dbReference type="EMBL" id="JBHUKR010000021">
    <property type="protein sequence ID" value="MFD2421167.1"/>
    <property type="molecule type" value="Genomic_DNA"/>
</dbReference>
<dbReference type="InterPro" id="IPR023187">
    <property type="entry name" value="Tscrpt_reg_MarR-type_CS"/>
</dbReference>
<dbReference type="SUPFAM" id="SSF46785">
    <property type="entry name" value="Winged helix' DNA-binding domain"/>
    <property type="match status" value="1"/>
</dbReference>
<evidence type="ECO:0000256" key="3">
    <source>
        <dbReference type="ARBA" id="ARBA00023163"/>
    </source>
</evidence>
<protein>
    <submittedName>
        <fullName evidence="6">MarR family winged helix-turn-helix transcriptional regulator</fullName>
    </submittedName>
</protein>
<reference evidence="7" key="1">
    <citation type="journal article" date="2019" name="Int. J. Syst. Evol. Microbiol.">
        <title>The Global Catalogue of Microorganisms (GCM) 10K type strain sequencing project: providing services to taxonomists for standard genome sequencing and annotation.</title>
        <authorList>
            <consortium name="The Broad Institute Genomics Platform"/>
            <consortium name="The Broad Institute Genome Sequencing Center for Infectious Disease"/>
            <person name="Wu L."/>
            <person name="Ma J."/>
        </authorList>
    </citation>
    <scope>NUCLEOTIDE SEQUENCE [LARGE SCALE GENOMIC DNA]</scope>
    <source>
        <strain evidence="7">CGMCC 4.7645</strain>
    </source>
</reference>
<name>A0ABW5G2Q7_9PSEU</name>
<dbReference type="PANTHER" id="PTHR33164:SF57">
    <property type="entry name" value="MARR-FAMILY TRANSCRIPTIONAL REGULATOR"/>
    <property type="match status" value="1"/>
</dbReference>
<dbReference type="Pfam" id="PF01047">
    <property type="entry name" value="MarR"/>
    <property type="match status" value="1"/>
</dbReference>
<proteinExistence type="predicted"/>
<dbReference type="SMART" id="SM00347">
    <property type="entry name" value="HTH_MARR"/>
    <property type="match status" value="1"/>
</dbReference>
<evidence type="ECO:0000259" key="5">
    <source>
        <dbReference type="PROSITE" id="PS50995"/>
    </source>
</evidence>
<dbReference type="Gene3D" id="1.10.10.10">
    <property type="entry name" value="Winged helix-like DNA-binding domain superfamily/Winged helix DNA-binding domain"/>
    <property type="match status" value="1"/>
</dbReference>
<keyword evidence="3" id="KW-0804">Transcription</keyword>
<keyword evidence="7" id="KW-1185">Reference proteome</keyword>
<dbReference type="PROSITE" id="PS01117">
    <property type="entry name" value="HTH_MARR_1"/>
    <property type="match status" value="1"/>
</dbReference>
<evidence type="ECO:0000256" key="2">
    <source>
        <dbReference type="ARBA" id="ARBA00023125"/>
    </source>
</evidence>
<dbReference type="Proteomes" id="UP001597417">
    <property type="component" value="Unassembled WGS sequence"/>
</dbReference>
<dbReference type="InterPro" id="IPR039422">
    <property type="entry name" value="MarR/SlyA-like"/>
</dbReference>
<dbReference type="PANTHER" id="PTHR33164">
    <property type="entry name" value="TRANSCRIPTIONAL REGULATOR, MARR FAMILY"/>
    <property type="match status" value="1"/>
</dbReference>
<dbReference type="InterPro" id="IPR036388">
    <property type="entry name" value="WH-like_DNA-bd_sf"/>
</dbReference>
<accession>A0ABW5G2Q7</accession>
<evidence type="ECO:0000256" key="4">
    <source>
        <dbReference type="SAM" id="MobiDB-lite"/>
    </source>
</evidence>
<dbReference type="RefSeq" id="WP_378269604.1">
    <property type="nucleotide sequence ID" value="NZ_JBHUKR010000021.1"/>
</dbReference>
<comment type="caution">
    <text evidence="6">The sequence shown here is derived from an EMBL/GenBank/DDBJ whole genome shotgun (WGS) entry which is preliminary data.</text>
</comment>
<dbReference type="InterPro" id="IPR011991">
    <property type="entry name" value="ArsR-like_HTH"/>
</dbReference>
<evidence type="ECO:0000313" key="7">
    <source>
        <dbReference type="Proteomes" id="UP001597417"/>
    </source>
</evidence>
<keyword evidence="2" id="KW-0238">DNA-binding</keyword>
<dbReference type="CDD" id="cd00090">
    <property type="entry name" value="HTH_ARSR"/>
    <property type="match status" value="1"/>
</dbReference>
<feature type="region of interest" description="Disordered" evidence="4">
    <location>
        <begin position="138"/>
        <end position="157"/>
    </location>
</feature>
<dbReference type="PRINTS" id="PR00598">
    <property type="entry name" value="HTHMARR"/>
</dbReference>